<dbReference type="STRING" id="441960.B6QAK4"/>
<sequence>MRTTMSLIKIALAIASLGFASASPTKHNDGKLVYGPPESVGMLSAPLHQMVQNISAYTHAANYSRFSHYQIRPIEPGSVTLVARNSVIVSEVAVGKRNLYADVNGTELPRHLQEATTVDTVYDMASLTKLFTTVAALRELDAGRIALNTTVATYIPEFATNGKENITILELFTHTSGFDADPSPSLFSASYTTYEERINAILTQKIINAPGSTYLYSDLNFMSLALVIQTVTGRALDALVYDFTKPLGMTSTFFNRGNIEGFTPQTPNYYRTATQEFQIAVLGPEEPQRPQPVRGTVHDENAWSLDGVSGHAGLFSTARDTAAFCQMILNNGTYGGQRILSQTAVDLIFTNFNARFPGNAHGLGFELDQYYTAGPMASLQTASHTGFTGTTLVIDRTYNALWLHFSNRVHPSRTWSSNNIVREAVGYWVGKSLGLNVTFPSL</sequence>
<gene>
    <name evidence="4" type="ORF">PMAA_073750</name>
</gene>
<organism evidence="4 5">
    <name type="scientific">Talaromyces marneffei (strain ATCC 18224 / CBS 334.59 / QM 7333)</name>
    <name type="common">Penicillium marneffei</name>
    <dbReference type="NCBI Taxonomy" id="441960"/>
    <lineage>
        <taxon>Eukaryota</taxon>
        <taxon>Fungi</taxon>
        <taxon>Dikarya</taxon>
        <taxon>Ascomycota</taxon>
        <taxon>Pezizomycotina</taxon>
        <taxon>Eurotiomycetes</taxon>
        <taxon>Eurotiomycetidae</taxon>
        <taxon>Eurotiales</taxon>
        <taxon>Trichocomaceae</taxon>
        <taxon>Talaromyces</taxon>
        <taxon>Talaromyces sect. Talaromyces</taxon>
    </lineage>
</organism>
<evidence type="ECO:0000256" key="1">
    <source>
        <dbReference type="ARBA" id="ARBA00022801"/>
    </source>
</evidence>
<evidence type="ECO:0000256" key="2">
    <source>
        <dbReference type="SAM" id="SignalP"/>
    </source>
</evidence>
<proteinExistence type="predicted"/>
<dbReference type="PANTHER" id="PTHR43283:SF11">
    <property type="entry name" value="BETA-LACTAMASE-RELATED DOMAIN-CONTAINING PROTEIN"/>
    <property type="match status" value="1"/>
</dbReference>
<dbReference type="InterPro" id="IPR050789">
    <property type="entry name" value="Diverse_Enzym_Activities"/>
</dbReference>
<protein>
    <submittedName>
        <fullName evidence="4">Beta-lactamase, putative</fullName>
    </submittedName>
</protein>
<dbReference type="VEuPathDB" id="FungiDB:PMAA_073750"/>
<reference evidence="5" key="1">
    <citation type="journal article" date="2015" name="Genome Announc.">
        <title>Genome sequence of the AIDS-associated pathogen Penicillium marneffei (ATCC18224) and its near taxonomic relative Talaromyces stipitatus (ATCC10500).</title>
        <authorList>
            <person name="Nierman W.C."/>
            <person name="Fedorova-Abrams N.D."/>
            <person name="Andrianopoulos A."/>
        </authorList>
    </citation>
    <scope>NUCLEOTIDE SEQUENCE [LARGE SCALE GENOMIC DNA]</scope>
    <source>
        <strain evidence="5">ATCC 18224 / CBS 334.59 / QM 7333</strain>
    </source>
</reference>
<feature type="signal peptide" evidence="2">
    <location>
        <begin position="1"/>
        <end position="22"/>
    </location>
</feature>
<accession>B6QAK4</accession>
<name>B6QAK4_TALMQ</name>
<feature type="domain" description="Beta-lactamase-related" evidence="3">
    <location>
        <begin position="76"/>
        <end position="419"/>
    </location>
</feature>
<dbReference type="OrthoDB" id="5946976at2759"/>
<evidence type="ECO:0000313" key="4">
    <source>
        <dbReference type="EMBL" id="EEA26300.1"/>
    </source>
</evidence>
<dbReference type="GO" id="GO:0016787">
    <property type="term" value="F:hydrolase activity"/>
    <property type="evidence" value="ECO:0007669"/>
    <property type="project" value="UniProtKB-KW"/>
</dbReference>
<feature type="chain" id="PRO_5002845396" evidence="2">
    <location>
        <begin position="23"/>
        <end position="442"/>
    </location>
</feature>
<dbReference type="Gene3D" id="3.40.710.10">
    <property type="entry name" value="DD-peptidase/beta-lactamase superfamily"/>
    <property type="match status" value="1"/>
</dbReference>
<keyword evidence="5" id="KW-1185">Reference proteome</keyword>
<dbReference type="AlphaFoldDB" id="B6QAK4"/>
<evidence type="ECO:0000313" key="5">
    <source>
        <dbReference type="Proteomes" id="UP000001294"/>
    </source>
</evidence>
<dbReference type="InterPro" id="IPR012338">
    <property type="entry name" value="Beta-lactam/transpept-like"/>
</dbReference>
<dbReference type="PANTHER" id="PTHR43283">
    <property type="entry name" value="BETA-LACTAMASE-RELATED"/>
    <property type="match status" value="1"/>
</dbReference>
<evidence type="ECO:0000259" key="3">
    <source>
        <dbReference type="Pfam" id="PF00144"/>
    </source>
</evidence>
<dbReference type="HOGENOM" id="CLU_020027_1_3_1"/>
<dbReference type="InterPro" id="IPR001466">
    <property type="entry name" value="Beta-lactam-related"/>
</dbReference>
<dbReference type="PhylomeDB" id="B6QAK4"/>
<dbReference type="Pfam" id="PF00144">
    <property type="entry name" value="Beta-lactamase"/>
    <property type="match status" value="1"/>
</dbReference>
<dbReference type="Proteomes" id="UP000001294">
    <property type="component" value="Unassembled WGS sequence"/>
</dbReference>
<keyword evidence="2" id="KW-0732">Signal</keyword>
<keyword evidence="1" id="KW-0378">Hydrolase</keyword>
<dbReference type="EMBL" id="DS995900">
    <property type="protein sequence ID" value="EEA26300.1"/>
    <property type="molecule type" value="Genomic_DNA"/>
</dbReference>
<dbReference type="SUPFAM" id="SSF56601">
    <property type="entry name" value="beta-lactamase/transpeptidase-like"/>
    <property type="match status" value="1"/>
</dbReference>